<comment type="subcellular location">
    <subcellularLocation>
        <location evidence="3">Nucleus</location>
    </subcellularLocation>
</comment>
<dbReference type="InterPro" id="IPR011539">
    <property type="entry name" value="RHD_DNA_bind_dom"/>
</dbReference>
<dbReference type="GO" id="GO:0003723">
    <property type="term" value="F:RNA binding"/>
    <property type="evidence" value="ECO:0007669"/>
    <property type="project" value="UniProtKB-KW"/>
</dbReference>
<dbReference type="PANTHER" id="PTHR10682:SF6">
    <property type="entry name" value="POLY(A) POLYMERASE GAMMA"/>
    <property type="match status" value="1"/>
</dbReference>
<keyword evidence="15" id="KW-0539">Nucleus</keyword>
<dbReference type="EC" id="2.7.7.19" evidence="5"/>
<dbReference type="PANTHER" id="PTHR10682">
    <property type="entry name" value="POLY A POLYMERASE"/>
    <property type="match status" value="1"/>
</dbReference>
<dbReference type="Gene3D" id="3.30.70.590">
    <property type="entry name" value="Poly(A) polymerase predicted RNA binding domain"/>
    <property type="match status" value="1"/>
</dbReference>
<keyword evidence="6" id="KW-0597">Phosphoprotein</keyword>
<evidence type="ECO:0000256" key="10">
    <source>
        <dbReference type="ARBA" id="ARBA00022741"/>
    </source>
</evidence>
<feature type="compositionally biased region" description="Polar residues" evidence="17">
    <location>
        <begin position="1368"/>
        <end position="1380"/>
    </location>
</feature>
<evidence type="ECO:0000256" key="9">
    <source>
        <dbReference type="ARBA" id="ARBA00022723"/>
    </source>
</evidence>
<comment type="cofactor">
    <cofactor evidence="1">
        <name>Mn(2+)</name>
        <dbReference type="ChEBI" id="CHEBI:29035"/>
    </cofactor>
</comment>
<dbReference type="Pfam" id="PF04928">
    <property type="entry name" value="PAP_central"/>
    <property type="match status" value="1"/>
</dbReference>
<dbReference type="GO" id="GO:0003677">
    <property type="term" value="F:DNA binding"/>
    <property type="evidence" value="ECO:0007669"/>
    <property type="project" value="InterPro"/>
</dbReference>
<accession>A0A6A4S924</accession>
<keyword evidence="12" id="KW-0460">Magnesium</keyword>
<reference evidence="19 20" key="1">
    <citation type="submission" date="2019-06" db="EMBL/GenBank/DDBJ databases">
        <title>Draft genomes of female and male turbot (Scophthalmus maximus).</title>
        <authorList>
            <person name="Xu H."/>
            <person name="Xu X.-W."/>
            <person name="Shao C."/>
            <person name="Chen S."/>
        </authorList>
    </citation>
    <scope>NUCLEOTIDE SEQUENCE [LARGE SCALE GENOMIC DNA]</scope>
    <source>
        <strain evidence="19">Ysfricsl-2016a</strain>
        <tissue evidence="19">Blood</tissue>
    </source>
</reference>
<keyword evidence="9" id="KW-0479">Metal-binding</keyword>
<dbReference type="GO" id="GO:1990817">
    <property type="term" value="F:poly(A) RNA polymerase activity"/>
    <property type="evidence" value="ECO:0007669"/>
    <property type="project" value="UniProtKB-EC"/>
</dbReference>
<dbReference type="GO" id="GO:0031123">
    <property type="term" value="P:RNA 3'-end processing"/>
    <property type="evidence" value="ECO:0007669"/>
    <property type="project" value="InterPro"/>
</dbReference>
<feature type="compositionally biased region" description="Basic and acidic residues" evidence="17">
    <location>
        <begin position="637"/>
        <end position="651"/>
    </location>
</feature>
<dbReference type="GO" id="GO:0007399">
    <property type="term" value="P:nervous system development"/>
    <property type="evidence" value="ECO:0007669"/>
    <property type="project" value="UniProtKB-ARBA"/>
</dbReference>
<dbReference type="InterPro" id="IPR037059">
    <property type="entry name" value="RHD_DNA_bind_dom_sf"/>
</dbReference>
<dbReference type="SMART" id="SM00429">
    <property type="entry name" value="IPT"/>
    <property type="match status" value="1"/>
</dbReference>
<dbReference type="InterPro" id="IPR014756">
    <property type="entry name" value="Ig_E-set"/>
</dbReference>
<comment type="caution">
    <text evidence="19">The sequence shown here is derived from an EMBL/GenBank/DDBJ whole genome shotgun (WGS) entry which is preliminary data.</text>
</comment>
<dbReference type="Gene3D" id="3.30.460.10">
    <property type="entry name" value="Beta Polymerase, domain 2"/>
    <property type="match status" value="1"/>
</dbReference>
<feature type="domain" description="RHD" evidence="18">
    <location>
        <begin position="803"/>
        <end position="980"/>
    </location>
</feature>
<dbReference type="EMBL" id="VEVO01000018">
    <property type="protein sequence ID" value="KAF0027154.1"/>
    <property type="molecule type" value="Genomic_DNA"/>
</dbReference>
<gene>
    <name evidence="19" type="ORF">F2P81_019895</name>
</gene>
<feature type="region of interest" description="Disordered" evidence="17">
    <location>
        <begin position="1198"/>
        <end position="1233"/>
    </location>
</feature>
<dbReference type="Pfam" id="PF20750">
    <property type="entry name" value="PAP_NTPase"/>
    <property type="match status" value="1"/>
</dbReference>
<proteinExistence type="inferred from homology"/>
<keyword evidence="14" id="KW-0464">Manganese</keyword>
<keyword evidence="7" id="KW-0507">mRNA processing</keyword>
<dbReference type="GO" id="GO:0005524">
    <property type="term" value="F:ATP binding"/>
    <property type="evidence" value="ECO:0007669"/>
    <property type="project" value="UniProtKB-KW"/>
</dbReference>
<dbReference type="InterPro" id="IPR002909">
    <property type="entry name" value="IPT_dom"/>
</dbReference>
<dbReference type="InterPro" id="IPR007010">
    <property type="entry name" value="PolA_pol_RNA-bd_dom"/>
</dbReference>
<feature type="compositionally biased region" description="Basic and acidic residues" evidence="17">
    <location>
        <begin position="524"/>
        <end position="533"/>
    </location>
</feature>
<organism evidence="19 20">
    <name type="scientific">Scophthalmus maximus</name>
    <name type="common">Turbot</name>
    <name type="synonym">Psetta maxima</name>
    <dbReference type="NCBI Taxonomy" id="52904"/>
    <lineage>
        <taxon>Eukaryota</taxon>
        <taxon>Metazoa</taxon>
        <taxon>Chordata</taxon>
        <taxon>Craniata</taxon>
        <taxon>Vertebrata</taxon>
        <taxon>Euteleostomi</taxon>
        <taxon>Actinopterygii</taxon>
        <taxon>Neopterygii</taxon>
        <taxon>Teleostei</taxon>
        <taxon>Neoteleostei</taxon>
        <taxon>Acanthomorphata</taxon>
        <taxon>Carangaria</taxon>
        <taxon>Pleuronectiformes</taxon>
        <taxon>Pleuronectoidei</taxon>
        <taxon>Scophthalmidae</taxon>
        <taxon>Scophthalmus</taxon>
    </lineage>
</organism>
<feature type="compositionally biased region" description="Polar residues" evidence="17">
    <location>
        <begin position="1207"/>
        <end position="1217"/>
    </location>
</feature>
<dbReference type="InterPro" id="IPR043519">
    <property type="entry name" value="NT_sf"/>
</dbReference>
<dbReference type="SUPFAM" id="SSF55003">
    <property type="entry name" value="PAP/Archaeal CCA-adding enzyme, C-terminal domain"/>
    <property type="match status" value="1"/>
</dbReference>
<sequence>MPGGQQQQQQPQKHYGITSAISLAPPREIDHQYTKKLCDAMKPFGVFEDEEELNHRLAVLGKLNNFVKEWIAEISELKNLPPSAISCVGGKIFTFGSYRLGVHTKGADIDALCVAPRHVERSDFFQSFFEKLKQHEEIKDLRAVEDAFVPVIKFKFDGIEIDLLFARLALQSIPDNLDLRGDSILRNLDIRCIRSLNGCRVTDEILYLVPNKENFRLTLRAIKLWAKRRGIYSNMLGFLGGVSWAMLVARTCQLYPNAVAATLVHKFFLVFSKWEWPNPVLLKQPEDSNLNLPVWDPRVNPSDRYHLMPIITPAYPQQNSTYNVSTSTRTIMSEEFKYGLSITDEILLGKAEWSKLFEPPNFFQKYKHYIVLTASASTEENHLEWIGLVESKIRVLVGNLERNEYITLAHVNPQSFPGSKENRNENDFVSMWFIGIIFKKVENAESVNIDLTYDIQSFTDTVYRQANNINMLKDGMKIEATHVKKKQLHQYLPPEVVQKKKRSIAELNRSSNGGSSKRISLDSSHLDSSRDTDSGTPFTSPASKPTKPVSDTDDSVSPPKQLFVEGSPAASAAAPKPAAKDEGMSIPVIGSQPPVKARPVSPPVSSSVIPNAASSPKMEPNGLEESINGAPAKRPHSPTEEDLAKRHKETEVVSNDDSIFKEPYPPASDSCTPGEGPNITPLSGSKAKPIPTIDTSRTQRLPSMELPDASSPLPASNSCRVVKNSIKLALNRHNITPPKPPMFEGTLTTDAPPASEEKGMSIPVIGSSLDTVAGGGFSEGFTYDGNHNHDSSGHHDDPARAQVAEPAAQIFEQPRQRGMRFRYKCEGRSAGSIPGEKSSDNNRTYPSLQILNYSGKGKVRVYLVTKNEPYRPHPHDLVGKDCKDGFYEVEFGPDRRVIAFQNLGIQCVRRKEVKDAIVQRITRGINPFNVPREQLLQTEEYDLNVVRLCIQVSLQDENGHYTRSLNPIVTNPIYDNRAPNTAELRICRVNRNSGTVKGGDEIFLLCDKVQKDDIEVRFFSSDGWEAKGSFSQADVHRQVAIVFKTPSYYNISVTESVTVHMQLRRPSDQEVSEPMDFRYLPDDKDPYGYNEKKRRREHLIKISGLSGGPFTGLTMNRPKAVSQTTMNNMRKDASNMFLRPQPANTMQQQPAIFNQPYQPGHQNVIMTSQASNLQMNQSWANPGPVPSMDTVTINPSVAICNLPGPSSGRQQQPNRGSGYSHRMEHSPCENNTLPQLSMRDLQCLDTAPQASGRSQSESQAHFQLHQQQQRDELPSETRAQNHLVNPNQGLQTLWSGYNPLGAVQNTFNGPVPGGGGGSQGLGSFPFLEGMDGEDFLKGLVGEGSQTVFQLKQEPQITVGQETHAALMQSPSESQESTYTNLLPRPVSNGTTMDPMISNAQALKNLQNPYSNNSMASEGHFPTLADWIKATRQSD</sequence>
<feature type="region of interest" description="Disordered" evidence="17">
    <location>
        <begin position="1246"/>
        <end position="1275"/>
    </location>
</feature>
<evidence type="ECO:0000256" key="15">
    <source>
        <dbReference type="ARBA" id="ARBA00023242"/>
    </source>
</evidence>
<dbReference type="InterPro" id="IPR048840">
    <property type="entry name" value="PolA_pol_NTPase"/>
</dbReference>
<name>A0A6A4S924_SCOMX</name>
<evidence type="ECO:0000256" key="16">
    <source>
        <dbReference type="ARBA" id="ARBA00048830"/>
    </source>
</evidence>
<dbReference type="SUPFAM" id="SSF49417">
    <property type="entry name" value="p53-like transcription factors"/>
    <property type="match status" value="1"/>
</dbReference>
<dbReference type="GO" id="GO:0003700">
    <property type="term" value="F:DNA-binding transcription factor activity"/>
    <property type="evidence" value="ECO:0007669"/>
    <property type="project" value="InterPro"/>
</dbReference>
<evidence type="ECO:0000256" key="6">
    <source>
        <dbReference type="ARBA" id="ARBA00022553"/>
    </source>
</evidence>
<evidence type="ECO:0000256" key="12">
    <source>
        <dbReference type="ARBA" id="ARBA00022842"/>
    </source>
</evidence>
<dbReference type="GO" id="GO:0005737">
    <property type="term" value="C:cytoplasm"/>
    <property type="evidence" value="ECO:0007669"/>
    <property type="project" value="InterPro"/>
</dbReference>
<keyword evidence="10" id="KW-0547">Nucleotide-binding</keyword>
<dbReference type="InterPro" id="IPR000451">
    <property type="entry name" value="NFkB/Dor"/>
</dbReference>
<evidence type="ECO:0000259" key="18">
    <source>
        <dbReference type="PROSITE" id="PS50254"/>
    </source>
</evidence>
<evidence type="ECO:0000256" key="3">
    <source>
        <dbReference type="ARBA" id="ARBA00004123"/>
    </source>
</evidence>
<dbReference type="PROSITE" id="PS50254">
    <property type="entry name" value="REL_2"/>
    <property type="match status" value="1"/>
</dbReference>
<evidence type="ECO:0000256" key="11">
    <source>
        <dbReference type="ARBA" id="ARBA00022840"/>
    </source>
</evidence>
<dbReference type="FunFam" id="2.60.40.340:FF:000003">
    <property type="entry name" value="NFkB p65 transcription factor"/>
    <property type="match status" value="1"/>
</dbReference>
<dbReference type="Pfam" id="PF00554">
    <property type="entry name" value="RHD_DNA_bind"/>
    <property type="match status" value="1"/>
</dbReference>
<dbReference type="CDD" id="cd05402">
    <property type="entry name" value="NT_PAP_TUTase"/>
    <property type="match status" value="1"/>
</dbReference>
<keyword evidence="8" id="KW-0808">Transferase</keyword>
<evidence type="ECO:0000256" key="7">
    <source>
        <dbReference type="ARBA" id="ARBA00022664"/>
    </source>
</evidence>
<evidence type="ECO:0000256" key="1">
    <source>
        <dbReference type="ARBA" id="ARBA00001936"/>
    </source>
</evidence>
<evidence type="ECO:0000256" key="17">
    <source>
        <dbReference type="SAM" id="MobiDB-lite"/>
    </source>
</evidence>
<comment type="cofactor">
    <cofactor evidence="2">
        <name>Mg(2+)</name>
        <dbReference type="ChEBI" id="CHEBI:18420"/>
    </cofactor>
</comment>
<feature type="region of interest" description="Disordered" evidence="17">
    <location>
        <begin position="502"/>
        <end position="693"/>
    </location>
</feature>
<evidence type="ECO:0000313" key="20">
    <source>
        <dbReference type="Proteomes" id="UP000438429"/>
    </source>
</evidence>
<comment type="similarity">
    <text evidence="4">Belongs to the poly(A) polymerase family.</text>
</comment>
<dbReference type="InterPro" id="IPR033926">
    <property type="entry name" value="IPT_NFkappaB"/>
</dbReference>
<dbReference type="PRINTS" id="PR00057">
    <property type="entry name" value="NFKBTNSCPFCT"/>
</dbReference>
<dbReference type="SUPFAM" id="SSF81631">
    <property type="entry name" value="PAP/OAS1 substrate-binding domain"/>
    <property type="match status" value="1"/>
</dbReference>
<dbReference type="Gene3D" id="2.60.40.10">
    <property type="entry name" value="Immunoglobulins"/>
    <property type="match status" value="1"/>
</dbReference>
<dbReference type="PROSITE" id="PS01204">
    <property type="entry name" value="REL_1"/>
    <property type="match status" value="1"/>
</dbReference>
<comment type="catalytic activity">
    <reaction evidence="16">
        <text>RNA(n) + ATP = RNA(n)-3'-adenine ribonucleotide + diphosphate</text>
        <dbReference type="Rhea" id="RHEA:11332"/>
        <dbReference type="Rhea" id="RHEA-COMP:14527"/>
        <dbReference type="Rhea" id="RHEA-COMP:17347"/>
        <dbReference type="ChEBI" id="CHEBI:30616"/>
        <dbReference type="ChEBI" id="CHEBI:33019"/>
        <dbReference type="ChEBI" id="CHEBI:140395"/>
        <dbReference type="ChEBI" id="CHEBI:173115"/>
        <dbReference type="EC" id="2.7.7.19"/>
    </reaction>
</comment>
<evidence type="ECO:0000256" key="13">
    <source>
        <dbReference type="ARBA" id="ARBA00022884"/>
    </source>
</evidence>
<feature type="region of interest" description="Disordered" evidence="17">
    <location>
        <begin position="1365"/>
        <end position="1393"/>
    </location>
</feature>
<evidence type="ECO:0000256" key="8">
    <source>
        <dbReference type="ARBA" id="ARBA00022679"/>
    </source>
</evidence>
<dbReference type="InterPro" id="IPR030492">
    <property type="entry name" value="RHD_CS"/>
</dbReference>
<dbReference type="InterPro" id="IPR032397">
    <property type="entry name" value="RHD_dimer"/>
</dbReference>
<dbReference type="FunFam" id="1.10.1410.10:FF:000001">
    <property type="entry name" value="Putative poly(A) polymerase gamma"/>
    <property type="match status" value="1"/>
</dbReference>
<dbReference type="SUPFAM" id="SSF81301">
    <property type="entry name" value="Nucleotidyltransferase"/>
    <property type="match status" value="1"/>
</dbReference>
<protein>
    <recommendedName>
        <fullName evidence="5">polynucleotide adenylyltransferase</fullName>
        <ecNumber evidence="5">2.7.7.19</ecNumber>
    </recommendedName>
</protein>
<evidence type="ECO:0000256" key="4">
    <source>
        <dbReference type="ARBA" id="ARBA00010912"/>
    </source>
</evidence>
<keyword evidence="13" id="KW-0694">RNA-binding</keyword>
<dbReference type="Proteomes" id="UP000438429">
    <property type="component" value="Unassembled WGS sequence"/>
</dbReference>
<dbReference type="GO" id="GO:0006397">
    <property type="term" value="P:mRNA processing"/>
    <property type="evidence" value="ECO:0007669"/>
    <property type="project" value="UniProtKB-KW"/>
</dbReference>
<dbReference type="Pfam" id="PF16179">
    <property type="entry name" value="RHD_dimer"/>
    <property type="match status" value="1"/>
</dbReference>
<dbReference type="GO" id="GO:0046872">
    <property type="term" value="F:metal ion binding"/>
    <property type="evidence" value="ECO:0007669"/>
    <property type="project" value="UniProtKB-KW"/>
</dbReference>
<dbReference type="InterPro" id="IPR008967">
    <property type="entry name" value="p53-like_TF_DNA-bd_sf"/>
</dbReference>
<dbReference type="InterPro" id="IPR007012">
    <property type="entry name" value="PolA_pol_cen_dom"/>
</dbReference>
<dbReference type="InterPro" id="IPR011068">
    <property type="entry name" value="NuclTrfase_I-like_C"/>
</dbReference>
<dbReference type="Gene3D" id="2.60.40.340">
    <property type="entry name" value="Rel homology domain (RHD), DNA-binding domain"/>
    <property type="match status" value="1"/>
</dbReference>
<dbReference type="Gene3D" id="1.10.1410.10">
    <property type="match status" value="1"/>
</dbReference>
<dbReference type="SUPFAM" id="SSF81296">
    <property type="entry name" value="E set domains"/>
    <property type="match status" value="1"/>
</dbReference>
<dbReference type="CDD" id="cd01177">
    <property type="entry name" value="IPT_NFkappaB"/>
    <property type="match status" value="1"/>
</dbReference>
<evidence type="ECO:0000313" key="19">
    <source>
        <dbReference type="EMBL" id="KAF0027154.1"/>
    </source>
</evidence>
<evidence type="ECO:0000256" key="5">
    <source>
        <dbReference type="ARBA" id="ARBA00012388"/>
    </source>
</evidence>
<dbReference type="FunFam" id="3.30.460.10:FF:000002">
    <property type="entry name" value="Poly(A) polymerase alpha, putative"/>
    <property type="match status" value="1"/>
</dbReference>
<keyword evidence="11" id="KW-0067">ATP-binding</keyword>
<feature type="compositionally biased region" description="Polar residues" evidence="17">
    <location>
        <begin position="508"/>
        <end position="518"/>
    </location>
</feature>
<dbReference type="InterPro" id="IPR013783">
    <property type="entry name" value="Ig-like_fold"/>
</dbReference>
<feature type="compositionally biased region" description="Polar residues" evidence="17">
    <location>
        <begin position="1248"/>
        <end position="1258"/>
    </location>
</feature>
<dbReference type="GO" id="GO:0005634">
    <property type="term" value="C:nucleus"/>
    <property type="evidence" value="ECO:0007669"/>
    <property type="project" value="UniProtKB-SubCell"/>
</dbReference>
<evidence type="ECO:0000256" key="14">
    <source>
        <dbReference type="ARBA" id="ARBA00023211"/>
    </source>
</evidence>
<feature type="compositionally biased region" description="Low complexity" evidence="17">
    <location>
        <begin position="593"/>
        <end position="616"/>
    </location>
</feature>
<dbReference type="FunFam" id="3.30.70.590:FF:000001">
    <property type="entry name" value="Putative poly(A) polymerase gamma"/>
    <property type="match status" value="1"/>
</dbReference>
<feature type="compositionally biased region" description="Low complexity" evidence="17">
    <location>
        <begin position="567"/>
        <end position="577"/>
    </location>
</feature>
<dbReference type="FunFam" id="2.60.40.10:FF:000046">
    <property type="entry name" value="Nuclear factor NF-kappa-B p105 subunit"/>
    <property type="match status" value="1"/>
</dbReference>
<dbReference type="Pfam" id="PF04926">
    <property type="entry name" value="PAP_RNA-bind"/>
    <property type="match status" value="1"/>
</dbReference>
<evidence type="ECO:0000256" key="2">
    <source>
        <dbReference type="ARBA" id="ARBA00001946"/>
    </source>
</evidence>